<feature type="region of interest" description="Disordered" evidence="1">
    <location>
        <begin position="44"/>
        <end position="79"/>
    </location>
</feature>
<organism evidence="2 3">
    <name type="scientific">Pyronema omphalodes (strain CBS 100304)</name>
    <name type="common">Pyronema confluens</name>
    <dbReference type="NCBI Taxonomy" id="1076935"/>
    <lineage>
        <taxon>Eukaryota</taxon>
        <taxon>Fungi</taxon>
        <taxon>Dikarya</taxon>
        <taxon>Ascomycota</taxon>
        <taxon>Pezizomycotina</taxon>
        <taxon>Pezizomycetes</taxon>
        <taxon>Pezizales</taxon>
        <taxon>Pyronemataceae</taxon>
        <taxon>Pyronema</taxon>
    </lineage>
</organism>
<dbReference type="AlphaFoldDB" id="U4KXL2"/>
<evidence type="ECO:0000256" key="1">
    <source>
        <dbReference type="SAM" id="MobiDB-lite"/>
    </source>
</evidence>
<proteinExistence type="predicted"/>
<dbReference type="Proteomes" id="UP000018144">
    <property type="component" value="Unassembled WGS sequence"/>
</dbReference>
<reference evidence="2 3" key="1">
    <citation type="journal article" date="2013" name="PLoS Genet.">
        <title>The genome and development-dependent transcriptomes of Pyronema confluens: a window into fungal evolution.</title>
        <authorList>
            <person name="Traeger S."/>
            <person name="Altegoer F."/>
            <person name="Freitag M."/>
            <person name="Gabaldon T."/>
            <person name="Kempken F."/>
            <person name="Kumar A."/>
            <person name="Marcet-Houben M."/>
            <person name="Poggeler S."/>
            <person name="Stajich J.E."/>
            <person name="Nowrousian M."/>
        </authorList>
    </citation>
    <scope>NUCLEOTIDE SEQUENCE [LARGE SCALE GENOMIC DNA]</scope>
    <source>
        <strain evidence="3">CBS 100304</strain>
        <tissue evidence="2">Vegetative mycelium</tissue>
    </source>
</reference>
<name>U4KXL2_PYROM</name>
<keyword evidence="3" id="KW-1185">Reference proteome</keyword>
<dbReference type="EMBL" id="HF935197">
    <property type="protein sequence ID" value="CCX04284.1"/>
    <property type="molecule type" value="Genomic_DNA"/>
</dbReference>
<feature type="compositionally biased region" description="Polar residues" evidence="1">
    <location>
        <begin position="65"/>
        <end position="74"/>
    </location>
</feature>
<accession>U4KXL2</accession>
<gene>
    <name evidence="2" type="ORF">PCON_01774</name>
</gene>
<evidence type="ECO:0000313" key="3">
    <source>
        <dbReference type="Proteomes" id="UP000018144"/>
    </source>
</evidence>
<evidence type="ECO:0000313" key="2">
    <source>
        <dbReference type="EMBL" id="CCX04284.1"/>
    </source>
</evidence>
<sequence>MSSFSINNQATISYAQVAMSAMHIDASNPSIIALSNPDSLLSSTRPLNMEDDSFTKPDALDPISTAGSHNTSEAQAPRKAVTRSLKAGSYLTNLSLPIELSFHSRGSKKLLLQGKVQLRIFERGAGGHIGSRYGIVDESVVIGLGPLKGLVGVPISFKNYVPKGIPLKEMKVLGRGIKPIPLHRRTLGTVGEA</sequence>
<protein>
    <submittedName>
        <fullName evidence="2">Uncharacterized protein</fullName>
    </submittedName>
</protein>